<dbReference type="EMBL" id="LS483452">
    <property type="protein sequence ID" value="SQH77730.1"/>
    <property type="molecule type" value="Genomic_DNA"/>
</dbReference>
<feature type="domain" description="ChrR-like cupin" evidence="1">
    <location>
        <begin position="15"/>
        <end position="56"/>
    </location>
</feature>
<evidence type="ECO:0000259" key="1">
    <source>
        <dbReference type="Pfam" id="PF12973"/>
    </source>
</evidence>
<dbReference type="SUPFAM" id="SSF51182">
    <property type="entry name" value="RmlC-like cupins"/>
    <property type="match status" value="1"/>
</dbReference>
<dbReference type="AlphaFoldDB" id="A0A330M9R6"/>
<dbReference type="InterPro" id="IPR011051">
    <property type="entry name" value="RmlC_Cupin_sf"/>
</dbReference>
<gene>
    <name evidence="2" type="ORF">SHEWBE_3767</name>
</gene>
<dbReference type="InterPro" id="IPR014710">
    <property type="entry name" value="RmlC-like_jellyroll"/>
</dbReference>
<accession>A0A330M9R6</accession>
<dbReference type="Pfam" id="PF12973">
    <property type="entry name" value="Cupin_7"/>
    <property type="match status" value="1"/>
</dbReference>
<protein>
    <submittedName>
        <fullName evidence="2">Predicted transcription negative regulator</fullName>
    </submittedName>
</protein>
<evidence type="ECO:0000313" key="3">
    <source>
        <dbReference type="Proteomes" id="UP000250123"/>
    </source>
</evidence>
<dbReference type="Proteomes" id="UP000250123">
    <property type="component" value="Chromosome SHEWBE"/>
</dbReference>
<dbReference type="KEGG" id="sbk:SHEWBE_3767"/>
<name>A0A330M9R6_9GAMM</name>
<organism evidence="2 3">
    <name type="scientific">Shewanella benthica</name>
    <dbReference type="NCBI Taxonomy" id="43661"/>
    <lineage>
        <taxon>Bacteria</taxon>
        <taxon>Pseudomonadati</taxon>
        <taxon>Pseudomonadota</taxon>
        <taxon>Gammaproteobacteria</taxon>
        <taxon>Alteromonadales</taxon>
        <taxon>Shewanellaceae</taxon>
        <taxon>Shewanella</taxon>
    </lineage>
</organism>
<proteinExistence type="predicted"/>
<dbReference type="Gene3D" id="2.60.120.10">
    <property type="entry name" value="Jelly Rolls"/>
    <property type="match status" value="1"/>
</dbReference>
<evidence type="ECO:0000313" key="2">
    <source>
        <dbReference type="EMBL" id="SQH77730.1"/>
    </source>
</evidence>
<dbReference type="InterPro" id="IPR025979">
    <property type="entry name" value="ChrR-like_cupin_dom"/>
</dbReference>
<sequence>MNPLLNINLHMDFSERVVIDSNDMDWLPSPLEGVTHKPLARENQESGHATSIVLIPFRFTFQR</sequence>
<reference evidence="3" key="1">
    <citation type="submission" date="2018-06" db="EMBL/GenBank/DDBJ databases">
        <authorList>
            <person name="Cea G.-C."/>
            <person name="William W."/>
        </authorList>
    </citation>
    <scope>NUCLEOTIDE SEQUENCE [LARGE SCALE GENOMIC DNA]</scope>
    <source>
        <strain evidence="3">DB21MT-2</strain>
    </source>
</reference>